<comment type="caution">
    <text evidence="2">The sequence shown here is derived from an EMBL/GenBank/DDBJ whole genome shotgun (WGS) entry which is preliminary data.</text>
</comment>
<dbReference type="RefSeq" id="WP_171203901.1">
    <property type="nucleotide sequence ID" value="NZ_JABEMA010000265.1"/>
</dbReference>
<sequence length="278" mass="28219">MLSSGDDVVTARPRRLLLLTAGSRGDVEPFVALAREAARRGHEVVLGATRSMVTGLGRGPAAEPFRVVLLDGDLGGLVARQGVSPAAALRAWRSTVHPALRALLASAVGTARDVRPDVVVAHPKVLSAPLAAGLLDVPHVLVETVPALTATGAFPAAGVAARDLGRRLNRLTYRATAAAGAALGPDLRRLRVAHGLPAGALAPPAAVLCPVSPLLVPRPADWPGTAHVTGPWHDGADAVADPEIEVFITAARAAGAPVVVAGFGSMATGPADAEARSR</sequence>
<reference evidence="2 3" key="1">
    <citation type="submission" date="2020-05" db="EMBL/GenBank/DDBJ databases">
        <title>MicrobeNet Type strains.</title>
        <authorList>
            <person name="Nicholson A.C."/>
        </authorList>
    </citation>
    <scope>NUCLEOTIDE SEQUENCE [LARGE SCALE GENOMIC DNA]</scope>
    <source>
        <strain evidence="2 3">JCM 14547</strain>
    </source>
</reference>
<dbReference type="SUPFAM" id="SSF53756">
    <property type="entry name" value="UDP-Glycosyltransferase/glycogen phosphorylase"/>
    <property type="match status" value="1"/>
</dbReference>
<protein>
    <recommendedName>
        <fullName evidence="1">Glycosyltransferase family 28 N-terminal domain-containing protein</fullName>
    </recommendedName>
</protein>
<feature type="domain" description="Glycosyltransferase family 28 N-terminal" evidence="1">
    <location>
        <begin position="17"/>
        <end position="123"/>
    </location>
</feature>
<dbReference type="InterPro" id="IPR004276">
    <property type="entry name" value="GlycoTrans_28_N"/>
</dbReference>
<name>A0A849BNA2_9ACTN</name>
<dbReference type="GO" id="GO:0005975">
    <property type="term" value="P:carbohydrate metabolic process"/>
    <property type="evidence" value="ECO:0007669"/>
    <property type="project" value="InterPro"/>
</dbReference>
<evidence type="ECO:0000313" key="3">
    <source>
        <dbReference type="Proteomes" id="UP000555552"/>
    </source>
</evidence>
<organism evidence="2 3">
    <name type="scientific">Pseudokineococcus marinus</name>
    <dbReference type="NCBI Taxonomy" id="351215"/>
    <lineage>
        <taxon>Bacteria</taxon>
        <taxon>Bacillati</taxon>
        <taxon>Actinomycetota</taxon>
        <taxon>Actinomycetes</taxon>
        <taxon>Kineosporiales</taxon>
        <taxon>Kineosporiaceae</taxon>
        <taxon>Pseudokineococcus</taxon>
    </lineage>
</organism>
<keyword evidence="3" id="KW-1185">Reference proteome</keyword>
<dbReference type="Gene3D" id="3.40.50.2000">
    <property type="entry name" value="Glycogen Phosphorylase B"/>
    <property type="match status" value="1"/>
</dbReference>
<dbReference type="AlphaFoldDB" id="A0A849BNA2"/>
<dbReference type="Proteomes" id="UP000555552">
    <property type="component" value="Unassembled WGS sequence"/>
</dbReference>
<dbReference type="PANTHER" id="PTHR48050">
    <property type="entry name" value="STEROL 3-BETA-GLUCOSYLTRANSFERASE"/>
    <property type="match status" value="1"/>
</dbReference>
<dbReference type="InterPro" id="IPR050426">
    <property type="entry name" value="Glycosyltransferase_28"/>
</dbReference>
<dbReference type="PANTHER" id="PTHR48050:SF13">
    <property type="entry name" value="STEROL 3-BETA-GLUCOSYLTRANSFERASE UGT80A2"/>
    <property type="match status" value="1"/>
</dbReference>
<evidence type="ECO:0000313" key="2">
    <source>
        <dbReference type="EMBL" id="NNH24131.1"/>
    </source>
</evidence>
<dbReference type="GO" id="GO:0016758">
    <property type="term" value="F:hexosyltransferase activity"/>
    <property type="evidence" value="ECO:0007669"/>
    <property type="project" value="InterPro"/>
</dbReference>
<dbReference type="EMBL" id="JABEMA010000265">
    <property type="protein sequence ID" value="NNH24131.1"/>
    <property type="molecule type" value="Genomic_DNA"/>
</dbReference>
<dbReference type="GO" id="GO:1901137">
    <property type="term" value="P:carbohydrate derivative biosynthetic process"/>
    <property type="evidence" value="ECO:0007669"/>
    <property type="project" value="UniProtKB-ARBA"/>
</dbReference>
<feature type="non-terminal residue" evidence="2">
    <location>
        <position position="278"/>
    </location>
</feature>
<evidence type="ECO:0000259" key="1">
    <source>
        <dbReference type="Pfam" id="PF03033"/>
    </source>
</evidence>
<gene>
    <name evidence="2" type="ORF">HLB09_13725</name>
</gene>
<proteinExistence type="predicted"/>
<dbReference type="Pfam" id="PF03033">
    <property type="entry name" value="Glyco_transf_28"/>
    <property type="match status" value="1"/>
</dbReference>
<accession>A0A849BNA2</accession>